<name>A0AB37HB16_9BACI</name>
<evidence type="ECO:0000313" key="1">
    <source>
        <dbReference type="EMBL" id="QQX24881.1"/>
    </source>
</evidence>
<reference evidence="1 2" key="1">
    <citation type="submission" date="2020-12" db="EMBL/GenBank/DDBJ databases">
        <title>Taxonomic evaluation of the Bacillus sporothermodurans group of bacteria based on whole genome sequences.</title>
        <authorList>
            <person name="Fiedler G."/>
            <person name="Herbstmann A.-D."/>
            <person name="Doll E."/>
            <person name="Wenning M."/>
            <person name="Brinks E."/>
            <person name="Kabisch J."/>
            <person name="Breitenwieser F."/>
            <person name="Lappann M."/>
            <person name="Boehnlein C."/>
            <person name="Franz C."/>
        </authorList>
    </citation>
    <scope>NUCLEOTIDE SEQUENCE [LARGE SCALE GENOMIC DNA]</scope>
    <source>
        <strain evidence="1 2">DSM 10599</strain>
    </source>
</reference>
<dbReference type="RefSeq" id="WP_107958271.1">
    <property type="nucleotide sequence ID" value="NZ_CP066701.1"/>
</dbReference>
<proteinExistence type="predicted"/>
<sequence>MEKDAEFLKVQSFLEDILILHGLRRNLALLLFEMFPYLNGQNQIIVNAFMKKELAEKTETSKGTIDNAILKMNEVGLLERIDRGTYTFHPVLFKIRNLLKNDSAKVTITYTAKDRTFDIE</sequence>
<dbReference type="Gene3D" id="1.10.10.10">
    <property type="entry name" value="Winged helix-like DNA-binding domain superfamily/Winged helix DNA-binding domain"/>
    <property type="match status" value="1"/>
</dbReference>
<dbReference type="InterPro" id="IPR036388">
    <property type="entry name" value="WH-like_DNA-bd_sf"/>
</dbReference>
<dbReference type="Proteomes" id="UP000595512">
    <property type="component" value="Chromosome"/>
</dbReference>
<dbReference type="AlphaFoldDB" id="A0AB37HB16"/>
<evidence type="ECO:0000313" key="2">
    <source>
        <dbReference type="Proteomes" id="UP000595512"/>
    </source>
</evidence>
<organism evidence="1 2">
    <name type="scientific">Heyndrickxia sporothermodurans</name>
    <dbReference type="NCBI Taxonomy" id="46224"/>
    <lineage>
        <taxon>Bacteria</taxon>
        <taxon>Bacillati</taxon>
        <taxon>Bacillota</taxon>
        <taxon>Bacilli</taxon>
        <taxon>Bacillales</taxon>
        <taxon>Bacillaceae</taxon>
        <taxon>Heyndrickxia</taxon>
    </lineage>
</organism>
<dbReference type="EMBL" id="CP066701">
    <property type="protein sequence ID" value="QQX24881.1"/>
    <property type="molecule type" value="Genomic_DNA"/>
</dbReference>
<gene>
    <name evidence="1" type="ORF">JGZ69_19450</name>
</gene>
<protein>
    <submittedName>
        <fullName evidence="1">Replication/maintenance protein RepL</fullName>
    </submittedName>
</protein>
<dbReference type="KEGG" id="hspo:JGZ69_19450"/>
<accession>A0AB37HB16</accession>